<protein>
    <submittedName>
        <fullName evidence="1">Uncharacterized protein</fullName>
    </submittedName>
</protein>
<name>A0A2N1PTN2_9BACT</name>
<sequence length="108" mass="12430">MTTSYKPLFVEETFLVYLYGTKDEQDLYNSLISDTNSPGNLLSIKALTESLKSRHLTKMDWKCCDRCQNFQTCSLRFYRSAKGEKMVCCSNCKEFSSCLSDCRSLSRS</sequence>
<organism evidence="1 2">
    <name type="scientific">Candidatus Wallbacteria bacterium HGW-Wallbacteria-1</name>
    <dbReference type="NCBI Taxonomy" id="2013854"/>
    <lineage>
        <taxon>Bacteria</taxon>
        <taxon>Candidatus Walliibacteriota</taxon>
    </lineage>
</organism>
<dbReference type="AlphaFoldDB" id="A0A2N1PTN2"/>
<dbReference type="Proteomes" id="UP000233256">
    <property type="component" value="Unassembled WGS sequence"/>
</dbReference>
<reference evidence="1 2" key="1">
    <citation type="journal article" date="2017" name="ISME J.">
        <title>Potential for microbial H2 and metal transformations associated with novel bacteria and archaea in deep terrestrial subsurface sediments.</title>
        <authorList>
            <person name="Hernsdorf A.W."/>
            <person name="Amano Y."/>
            <person name="Miyakawa K."/>
            <person name="Ise K."/>
            <person name="Suzuki Y."/>
            <person name="Anantharaman K."/>
            <person name="Probst A."/>
            <person name="Burstein D."/>
            <person name="Thomas B.C."/>
            <person name="Banfield J.F."/>
        </authorList>
    </citation>
    <scope>NUCLEOTIDE SEQUENCE [LARGE SCALE GENOMIC DNA]</scope>
    <source>
        <strain evidence="1">HGW-Wallbacteria-1</strain>
    </source>
</reference>
<gene>
    <name evidence="1" type="ORF">CVV64_03115</name>
</gene>
<comment type="caution">
    <text evidence="1">The sequence shown here is derived from an EMBL/GenBank/DDBJ whole genome shotgun (WGS) entry which is preliminary data.</text>
</comment>
<accession>A0A2N1PTN2</accession>
<evidence type="ECO:0000313" key="1">
    <source>
        <dbReference type="EMBL" id="PKK91670.1"/>
    </source>
</evidence>
<proteinExistence type="predicted"/>
<dbReference type="EMBL" id="PGXC01000002">
    <property type="protein sequence ID" value="PKK91670.1"/>
    <property type="molecule type" value="Genomic_DNA"/>
</dbReference>
<evidence type="ECO:0000313" key="2">
    <source>
        <dbReference type="Proteomes" id="UP000233256"/>
    </source>
</evidence>